<dbReference type="Proteomes" id="UP000433883">
    <property type="component" value="Unassembled WGS sequence"/>
</dbReference>
<evidence type="ECO:0000313" key="4">
    <source>
        <dbReference type="Proteomes" id="UP000447873"/>
    </source>
</evidence>
<dbReference type="Proteomes" id="UP000447873">
    <property type="component" value="Unassembled WGS sequence"/>
</dbReference>
<proteinExistence type="predicted"/>
<organism evidence="3 5">
    <name type="scientific">Venturia inaequalis</name>
    <name type="common">Apple scab fungus</name>
    <dbReference type="NCBI Taxonomy" id="5025"/>
    <lineage>
        <taxon>Eukaryota</taxon>
        <taxon>Fungi</taxon>
        <taxon>Dikarya</taxon>
        <taxon>Ascomycota</taxon>
        <taxon>Pezizomycotina</taxon>
        <taxon>Dothideomycetes</taxon>
        <taxon>Pleosporomycetidae</taxon>
        <taxon>Venturiales</taxon>
        <taxon>Venturiaceae</taxon>
        <taxon>Venturia</taxon>
    </lineage>
</organism>
<comment type="caution">
    <text evidence="3">The sequence shown here is derived from an EMBL/GenBank/DDBJ whole genome shotgun (WGS) entry which is preliminary data.</text>
</comment>
<gene>
    <name evidence="1" type="ORF">BLS_002988</name>
    <name evidence="3" type="ORF">EG327_010057</name>
    <name evidence="2" type="ORF">EG328_001934</name>
</gene>
<evidence type="ECO:0000313" key="3">
    <source>
        <dbReference type="EMBL" id="KAE9994431.1"/>
    </source>
</evidence>
<dbReference type="AlphaFoldDB" id="A0A8H3VUT0"/>
<evidence type="ECO:0000313" key="1">
    <source>
        <dbReference type="EMBL" id="KAE9985966.1"/>
    </source>
</evidence>
<dbReference type="OrthoDB" id="62952at2759"/>
<accession>A0A8H3VUT0</accession>
<keyword evidence="5" id="KW-1185">Reference proteome</keyword>
<evidence type="ECO:0000313" key="5">
    <source>
        <dbReference type="Proteomes" id="UP000490939"/>
    </source>
</evidence>
<dbReference type="EMBL" id="WNWS01000015">
    <property type="protein sequence ID" value="KAE9987701.1"/>
    <property type="molecule type" value="Genomic_DNA"/>
</dbReference>
<reference evidence="3 5" key="1">
    <citation type="submission" date="2019-07" db="EMBL/GenBank/DDBJ databases">
        <title>Venturia inaequalis Genome Resource.</title>
        <authorList>
            <person name="Lichtner F.J."/>
        </authorList>
    </citation>
    <scope>NUCLEOTIDE SEQUENCE [LARGE SCALE GENOMIC DNA]</scope>
    <source>
        <strain evidence="2 4">120213</strain>
        <strain evidence="1">Bline_iso_100314</strain>
        <strain evidence="3 5">DMI_063113</strain>
    </source>
</reference>
<sequence>MDNDEDNPHLPFTLETAHVTPAPTHSKAKPGAPTTFHRFLDVPLEIRHIIYRWALAKPNPIITLCGNSGFDLGPQEAHGPVVEVSLFATSRAVYDEAKTEFLLQNTIRLNDINVCKLETTEGQRNTIRDARHLIVLFQPRQHRNFYKDARVFDFEFPRFRYLETLYLVLFHAVEPYPSNDTYQQMGMELNEWTKLWVGKKATIEWRDSSESRGIPQTEAYLLEKERFAKYLAHLERSMVKGLRPEWIKEQAWG</sequence>
<dbReference type="EMBL" id="WNWR01000007">
    <property type="protein sequence ID" value="KAE9994431.1"/>
    <property type="molecule type" value="Genomic_DNA"/>
</dbReference>
<dbReference type="EMBL" id="WNWQ01000002">
    <property type="protein sequence ID" value="KAE9985966.1"/>
    <property type="molecule type" value="Genomic_DNA"/>
</dbReference>
<evidence type="ECO:0000313" key="2">
    <source>
        <dbReference type="EMBL" id="KAE9987701.1"/>
    </source>
</evidence>
<dbReference type="Proteomes" id="UP000490939">
    <property type="component" value="Unassembled WGS sequence"/>
</dbReference>
<name>A0A8H3VUT0_VENIN</name>
<protein>
    <submittedName>
        <fullName evidence="3">Uncharacterized protein</fullName>
    </submittedName>
</protein>